<keyword evidence="7" id="KW-1133">Transmembrane helix</keyword>
<evidence type="ECO:0000259" key="10">
    <source>
        <dbReference type="PROSITE" id="PS50929"/>
    </source>
</evidence>
<dbReference type="GO" id="GO:0006635">
    <property type="term" value="P:fatty acid beta-oxidation"/>
    <property type="evidence" value="ECO:0007669"/>
    <property type="project" value="TreeGrafter"/>
</dbReference>
<dbReference type="Proteomes" id="UP000281549">
    <property type="component" value="Unassembled WGS sequence"/>
</dbReference>
<dbReference type="GO" id="GO:0016887">
    <property type="term" value="F:ATP hydrolysis activity"/>
    <property type="evidence" value="ECO:0007669"/>
    <property type="project" value="InterPro"/>
</dbReference>
<dbReference type="SMART" id="SM00382">
    <property type="entry name" value="AAA"/>
    <property type="match status" value="1"/>
</dbReference>
<organism evidence="11 12">
    <name type="scientific">Rozella allomycis (strain CSF55)</name>
    <dbReference type="NCBI Taxonomy" id="988480"/>
    <lineage>
        <taxon>Eukaryota</taxon>
        <taxon>Fungi</taxon>
        <taxon>Fungi incertae sedis</taxon>
        <taxon>Cryptomycota</taxon>
        <taxon>Cryptomycota incertae sedis</taxon>
        <taxon>Rozella</taxon>
    </lineage>
</organism>
<accession>A0A4P9YGY9</accession>
<dbReference type="GO" id="GO:0015910">
    <property type="term" value="P:long-chain fatty acid import into peroxisome"/>
    <property type="evidence" value="ECO:0007669"/>
    <property type="project" value="TreeGrafter"/>
</dbReference>
<dbReference type="PROSITE" id="PS00211">
    <property type="entry name" value="ABC_TRANSPORTER_1"/>
    <property type="match status" value="1"/>
</dbReference>
<dbReference type="Gene3D" id="1.20.1560.10">
    <property type="entry name" value="ABC transporter type 1, transmembrane domain"/>
    <property type="match status" value="1"/>
</dbReference>
<comment type="similarity">
    <text evidence="2">Belongs to the ABC transporter superfamily. ABCD family. Peroxisomal fatty acyl CoA transporter (TC 3.A.1.203) subfamily.</text>
</comment>
<dbReference type="PANTHER" id="PTHR11384">
    <property type="entry name" value="ATP-BINDING CASSETTE, SUB-FAMILY D MEMBER"/>
    <property type="match status" value="1"/>
</dbReference>
<evidence type="ECO:0000259" key="9">
    <source>
        <dbReference type="PROSITE" id="PS50893"/>
    </source>
</evidence>
<dbReference type="InterPro" id="IPR011527">
    <property type="entry name" value="ABC1_TM_dom"/>
</dbReference>
<keyword evidence="4" id="KW-0812">Transmembrane</keyword>
<evidence type="ECO:0000256" key="4">
    <source>
        <dbReference type="ARBA" id="ARBA00022692"/>
    </source>
</evidence>
<feature type="domain" description="ABC transporter" evidence="9">
    <location>
        <begin position="340"/>
        <end position="567"/>
    </location>
</feature>
<protein>
    <recommendedName>
        <fullName evidence="13">ABC transporter domain-containing protein</fullName>
    </recommendedName>
</protein>
<evidence type="ECO:0000256" key="5">
    <source>
        <dbReference type="ARBA" id="ARBA00022741"/>
    </source>
</evidence>
<dbReference type="InterPro" id="IPR003593">
    <property type="entry name" value="AAA+_ATPase"/>
</dbReference>
<dbReference type="PROSITE" id="PS50929">
    <property type="entry name" value="ABC_TM1F"/>
    <property type="match status" value="1"/>
</dbReference>
<evidence type="ECO:0000256" key="2">
    <source>
        <dbReference type="ARBA" id="ARBA00008575"/>
    </source>
</evidence>
<evidence type="ECO:0000256" key="7">
    <source>
        <dbReference type="ARBA" id="ARBA00022989"/>
    </source>
</evidence>
<dbReference type="InterPro" id="IPR036640">
    <property type="entry name" value="ABC1_TM_sf"/>
</dbReference>
<keyword evidence="3" id="KW-0813">Transport</keyword>
<evidence type="ECO:0000256" key="1">
    <source>
        <dbReference type="ARBA" id="ARBA00004585"/>
    </source>
</evidence>
<dbReference type="InterPro" id="IPR027417">
    <property type="entry name" value="P-loop_NTPase"/>
</dbReference>
<dbReference type="InterPro" id="IPR003439">
    <property type="entry name" value="ABC_transporter-like_ATP-bd"/>
</dbReference>
<dbReference type="GO" id="GO:0005778">
    <property type="term" value="C:peroxisomal membrane"/>
    <property type="evidence" value="ECO:0007669"/>
    <property type="project" value="UniProtKB-SubCell"/>
</dbReference>
<dbReference type="EMBL" id="ML005366">
    <property type="protein sequence ID" value="RKP18797.1"/>
    <property type="molecule type" value="Genomic_DNA"/>
</dbReference>
<gene>
    <name evidence="11" type="ORF">ROZALSC1DRAFT_29557</name>
</gene>
<evidence type="ECO:0000256" key="6">
    <source>
        <dbReference type="ARBA" id="ARBA00022840"/>
    </source>
</evidence>
<dbReference type="Pfam" id="PF00005">
    <property type="entry name" value="ABC_tran"/>
    <property type="match status" value="1"/>
</dbReference>
<dbReference type="GO" id="GO:0005524">
    <property type="term" value="F:ATP binding"/>
    <property type="evidence" value="ECO:0007669"/>
    <property type="project" value="UniProtKB-KW"/>
</dbReference>
<dbReference type="CDD" id="cd03223">
    <property type="entry name" value="ABCD_peroxisomal_ALDP"/>
    <property type="match status" value="1"/>
</dbReference>
<evidence type="ECO:0000313" key="11">
    <source>
        <dbReference type="EMBL" id="RKP18797.1"/>
    </source>
</evidence>
<sequence length="578" mass="65992">MRSALDIWFGGFTGKIVKSIVTRDRQTFLKNLIYTFGIMMWPMSIVNNSLKWCITSLTLCFRKRLTDFANDNYLKEMVFYKMSNLDNRIQNPDQLIAQDIEKFSFSLSHLFSDIAKPLVDIGLFAYKLSEAIGKDAPLYMIAYFATSALFLRSISPPFGKYVSEEQKMEGDFRFTHSRIIANAEEIAFYRGAEKEKEIVKKSFEKIVQHAKKIQFLRFSNGIIDSAFVKYYATILAYYLLSRPVFDSNYATELMGAMSKDPAKIMEDYSRNSNYLINLSQAIGKVILAGRDLTKLAGYTFRVSDFYKVMNDLQNDIYQKKMIDDFDINASGRVEEVDGIIEFNKIPIRTPNGDLLVKELTFCVKSGMNCLVTGPNGSGKSSLFRILGGLWPIYGGDLKRPNPKQMFYVPQKPYMTIGTMRDQIIYPDTLKNFNEKGLNDNYLLGLLESVSLGYLAKRDEGFDSIQDWSDVLSGGEKQRIAMARLFYHRPQFAILDECTSAVSIDVEGFMYSHAKEMGITLFTVSHRPSLVKYHNYLLRFDGNGDFSFSHLEEAAKDLEAFDFKKSQSSSTTFSESSSF</sequence>
<keyword evidence="6" id="KW-0067">ATP-binding</keyword>
<keyword evidence="8" id="KW-0472">Membrane</keyword>
<keyword evidence="5" id="KW-0547">Nucleotide-binding</keyword>
<reference evidence="12" key="1">
    <citation type="journal article" date="2018" name="Nat. Microbiol.">
        <title>Leveraging single-cell genomics to expand the fungal tree of life.</title>
        <authorList>
            <person name="Ahrendt S.R."/>
            <person name="Quandt C.A."/>
            <person name="Ciobanu D."/>
            <person name="Clum A."/>
            <person name="Salamov A."/>
            <person name="Andreopoulos B."/>
            <person name="Cheng J.F."/>
            <person name="Woyke T."/>
            <person name="Pelin A."/>
            <person name="Henrissat B."/>
            <person name="Reynolds N.K."/>
            <person name="Benny G.L."/>
            <person name="Smith M.E."/>
            <person name="James T.Y."/>
            <person name="Grigoriev I.V."/>
        </authorList>
    </citation>
    <scope>NUCLEOTIDE SEQUENCE [LARGE SCALE GENOMIC DNA]</scope>
    <source>
        <strain evidence="12">CSF55</strain>
    </source>
</reference>
<evidence type="ECO:0000256" key="3">
    <source>
        <dbReference type="ARBA" id="ARBA00022448"/>
    </source>
</evidence>
<dbReference type="GO" id="GO:0007031">
    <property type="term" value="P:peroxisome organization"/>
    <property type="evidence" value="ECO:0007669"/>
    <property type="project" value="TreeGrafter"/>
</dbReference>
<dbReference type="Pfam" id="PF06472">
    <property type="entry name" value="ABC_membrane_2"/>
    <property type="match status" value="1"/>
</dbReference>
<dbReference type="GO" id="GO:0005324">
    <property type="term" value="F:long-chain fatty acid transmembrane transporter activity"/>
    <property type="evidence" value="ECO:0007669"/>
    <property type="project" value="TreeGrafter"/>
</dbReference>
<proteinExistence type="inferred from homology"/>
<dbReference type="InterPro" id="IPR050835">
    <property type="entry name" value="ABC_transporter_sub-D"/>
</dbReference>
<dbReference type="AlphaFoldDB" id="A0A4P9YGY9"/>
<comment type="subcellular location">
    <subcellularLocation>
        <location evidence="1">Peroxisome membrane</location>
        <topology evidence="1">Multi-pass membrane protein</topology>
    </subcellularLocation>
</comment>
<dbReference type="InterPro" id="IPR017871">
    <property type="entry name" value="ABC_transporter-like_CS"/>
</dbReference>
<evidence type="ECO:0008006" key="13">
    <source>
        <dbReference type="Google" id="ProtNLM"/>
    </source>
</evidence>
<dbReference type="PANTHER" id="PTHR11384:SF62">
    <property type="entry name" value="ATP-BINDING CASSETTE SUB-FAMILY D MEMBER 3"/>
    <property type="match status" value="1"/>
</dbReference>
<dbReference type="SUPFAM" id="SSF90123">
    <property type="entry name" value="ABC transporter transmembrane region"/>
    <property type="match status" value="1"/>
</dbReference>
<evidence type="ECO:0000313" key="12">
    <source>
        <dbReference type="Proteomes" id="UP000281549"/>
    </source>
</evidence>
<dbReference type="FunFam" id="3.40.50.300:FF:000636">
    <property type="entry name" value="ATP-binding cassette sub-family D member 3"/>
    <property type="match status" value="1"/>
</dbReference>
<feature type="domain" description="ABC transmembrane type-1" evidence="10">
    <location>
        <begin position="1"/>
        <end position="216"/>
    </location>
</feature>
<name>A0A4P9YGY9_ROZAC</name>
<evidence type="ECO:0000256" key="8">
    <source>
        <dbReference type="ARBA" id="ARBA00023136"/>
    </source>
</evidence>
<dbReference type="GO" id="GO:0140359">
    <property type="term" value="F:ABC-type transporter activity"/>
    <property type="evidence" value="ECO:0007669"/>
    <property type="project" value="InterPro"/>
</dbReference>
<dbReference type="PROSITE" id="PS50893">
    <property type="entry name" value="ABC_TRANSPORTER_2"/>
    <property type="match status" value="1"/>
</dbReference>
<dbReference type="Gene3D" id="3.40.50.300">
    <property type="entry name" value="P-loop containing nucleotide triphosphate hydrolases"/>
    <property type="match status" value="1"/>
</dbReference>
<dbReference type="SUPFAM" id="SSF52540">
    <property type="entry name" value="P-loop containing nucleoside triphosphate hydrolases"/>
    <property type="match status" value="1"/>
</dbReference>
<dbReference type="GO" id="GO:0042760">
    <property type="term" value="P:very long-chain fatty acid catabolic process"/>
    <property type="evidence" value="ECO:0007669"/>
    <property type="project" value="TreeGrafter"/>
</dbReference>